<dbReference type="Proteomes" id="UP000530564">
    <property type="component" value="Unassembled WGS sequence"/>
</dbReference>
<organism evidence="6 7">
    <name type="scientific">Phenylobacterium haematophilum</name>
    <dbReference type="NCBI Taxonomy" id="98513"/>
    <lineage>
        <taxon>Bacteria</taxon>
        <taxon>Pseudomonadati</taxon>
        <taxon>Pseudomonadota</taxon>
        <taxon>Alphaproteobacteria</taxon>
        <taxon>Caulobacterales</taxon>
        <taxon>Caulobacteraceae</taxon>
        <taxon>Phenylobacterium</taxon>
    </lineage>
</organism>
<dbReference type="Gene3D" id="1.10.357.10">
    <property type="entry name" value="Tetracycline Repressor, domain 2"/>
    <property type="match status" value="1"/>
</dbReference>
<dbReference type="Pfam" id="PF17937">
    <property type="entry name" value="TetR_C_28"/>
    <property type="match status" value="1"/>
</dbReference>
<dbReference type="PANTHER" id="PTHR30055">
    <property type="entry name" value="HTH-TYPE TRANSCRIPTIONAL REGULATOR RUTR"/>
    <property type="match status" value="1"/>
</dbReference>
<evidence type="ECO:0000256" key="3">
    <source>
        <dbReference type="ARBA" id="ARBA00023163"/>
    </source>
</evidence>
<dbReference type="GO" id="GO:0000976">
    <property type="term" value="F:transcription cis-regulatory region binding"/>
    <property type="evidence" value="ECO:0007669"/>
    <property type="project" value="TreeGrafter"/>
</dbReference>
<evidence type="ECO:0000256" key="1">
    <source>
        <dbReference type="ARBA" id="ARBA00023015"/>
    </source>
</evidence>
<name>A0A839ZU65_9CAUL</name>
<dbReference type="InterPro" id="IPR041479">
    <property type="entry name" value="TetR_CgmR_C"/>
</dbReference>
<evidence type="ECO:0000259" key="5">
    <source>
        <dbReference type="PROSITE" id="PS50977"/>
    </source>
</evidence>
<evidence type="ECO:0000256" key="4">
    <source>
        <dbReference type="PROSITE-ProRule" id="PRU00335"/>
    </source>
</evidence>
<gene>
    <name evidence="6" type="ORF">GGQ61_000231</name>
</gene>
<keyword evidence="2 4" id="KW-0238">DNA-binding</keyword>
<dbReference type="RefSeq" id="WP_183769542.1">
    <property type="nucleotide sequence ID" value="NZ_JACIDK010000001.1"/>
</dbReference>
<dbReference type="EMBL" id="JACIDK010000001">
    <property type="protein sequence ID" value="MBB3889534.1"/>
    <property type="molecule type" value="Genomic_DNA"/>
</dbReference>
<dbReference type="SUPFAM" id="SSF46689">
    <property type="entry name" value="Homeodomain-like"/>
    <property type="match status" value="1"/>
</dbReference>
<dbReference type="InterPro" id="IPR009057">
    <property type="entry name" value="Homeodomain-like_sf"/>
</dbReference>
<dbReference type="PROSITE" id="PS50977">
    <property type="entry name" value="HTH_TETR_2"/>
    <property type="match status" value="1"/>
</dbReference>
<dbReference type="SUPFAM" id="SSF48498">
    <property type="entry name" value="Tetracyclin repressor-like, C-terminal domain"/>
    <property type="match status" value="1"/>
</dbReference>
<dbReference type="InterPro" id="IPR036271">
    <property type="entry name" value="Tet_transcr_reg_TetR-rel_C_sf"/>
</dbReference>
<dbReference type="AlphaFoldDB" id="A0A839ZU65"/>
<proteinExistence type="predicted"/>
<comment type="caution">
    <text evidence="6">The sequence shown here is derived from an EMBL/GenBank/DDBJ whole genome shotgun (WGS) entry which is preliminary data.</text>
</comment>
<dbReference type="GO" id="GO:0003700">
    <property type="term" value="F:DNA-binding transcription factor activity"/>
    <property type="evidence" value="ECO:0007669"/>
    <property type="project" value="TreeGrafter"/>
</dbReference>
<dbReference type="Pfam" id="PF00440">
    <property type="entry name" value="TetR_N"/>
    <property type="match status" value="1"/>
</dbReference>
<sequence>MSQPRRRQPEATRAQIMGAAMQTLQESGAAGFTLDAVVARLPLSKGALLHHFPSKAELLKALVDEAGEKFSSTVEAIAAKDPHPVGRYGRAYLAATVQLTMSEDEVRTSKVVLVACLLEPALADRWRWWVDKITRDAPNDAVGADDALLQRLVADGLWLSDVFGNNPVPMEQRRVIGALMGASPLDEAPAA</sequence>
<dbReference type="PANTHER" id="PTHR30055:SF234">
    <property type="entry name" value="HTH-TYPE TRANSCRIPTIONAL REGULATOR BETI"/>
    <property type="match status" value="1"/>
</dbReference>
<keyword evidence="7" id="KW-1185">Reference proteome</keyword>
<evidence type="ECO:0000313" key="6">
    <source>
        <dbReference type="EMBL" id="MBB3889534.1"/>
    </source>
</evidence>
<keyword evidence="3" id="KW-0804">Transcription</keyword>
<keyword evidence="1" id="KW-0805">Transcription regulation</keyword>
<accession>A0A839ZU65</accession>
<dbReference type="InterPro" id="IPR001647">
    <property type="entry name" value="HTH_TetR"/>
</dbReference>
<reference evidence="6 7" key="1">
    <citation type="submission" date="2020-08" db="EMBL/GenBank/DDBJ databases">
        <title>Genomic Encyclopedia of Type Strains, Phase IV (KMG-IV): sequencing the most valuable type-strain genomes for metagenomic binning, comparative biology and taxonomic classification.</title>
        <authorList>
            <person name="Goeker M."/>
        </authorList>
    </citation>
    <scope>NUCLEOTIDE SEQUENCE [LARGE SCALE GENOMIC DNA]</scope>
    <source>
        <strain evidence="6 7">DSM 21793</strain>
    </source>
</reference>
<evidence type="ECO:0000256" key="2">
    <source>
        <dbReference type="ARBA" id="ARBA00023125"/>
    </source>
</evidence>
<protein>
    <submittedName>
        <fullName evidence="6">AcrR family transcriptional regulator</fullName>
    </submittedName>
</protein>
<evidence type="ECO:0000313" key="7">
    <source>
        <dbReference type="Proteomes" id="UP000530564"/>
    </source>
</evidence>
<dbReference type="PRINTS" id="PR00455">
    <property type="entry name" value="HTHTETR"/>
</dbReference>
<feature type="domain" description="HTH tetR-type" evidence="5">
    <location>
        <begin position="10"/>
        <end position="70"/>
    </location>
</feature>
<feature type="DNA-binding region" description="H-T-H motif" evidence="4">
    <location>
        <begin position="33"/>
        <end position="52"/>
    </location>
</feature>
<dbReference type="InterPro" id="IPR050109">
    <property type="entry name" value="HTH-type_TetR-like_transc_reg"/>
</dbReference>